<proteinExistence type="predicted"/>
<evidence type="ECO:0000313" key="2">
    <source>
        <dbReference type="Ensembl" id="ENSCMIP00000028865.1"/>
    </source>
</evidence>
<feature type="compositionally biased region" description="Basic and acidic residues" evidence="1">
    <location>
        <begin position="60"/>
        <end position="85"/>
    </location>
</feature>
<dbReference type="PANTHER" id="PTHR15510">
    <property type="entry name" value="SPERM-ASSOCIATED ANTIGEN 8"/>
    <property type="match status" value="1"/>
</dbReference>
<dbReference type="GO" id="GO:0045944">
    <property type="term" value="P:positive regulation of transcription by RNA polymerase II"/>
    <property type="evidence" value="ECO:0007669"/>
    <property type="project" value="TreeGrafter"/>
</dbReference>
<keyword evidence="3" id="KW-1185">Reference proteome</keyword>
<dbReference type="GO" id="GO:0005737">
    <property type="term" value="C:cytoplasm"/>
    <property type="evidence" value="ECO:0007669"/>
    <property type="project" value="TreeGrafter"/>
</dbReference>
<dbReference type="GeneTree" id="ENSGT00640000091617"/>
<reference evidence="2" key="4">
    <citation type="submission" date="2025-08" db="UniProtKB">
        <authorList>
            <consortium name="Ensembl"/>
        </authorList>
    </citation>
    <scope>IDENTIFICATION</scope>
</reference>
<dbReference type="GO" id="GO:0005634">
    <property type="term" value="C:nucleus"/>
    <property type="evidence" value="ECO:0007669"/>
    <property type="project" value="TreeGrafter"/>
</dbReference>
<name>A0A4W3J8S9_CALMI</name>
<accession>A0A4W3J8S9</accession>
<dbReference type="Ensembl" id="ENSCMIT00000029326.1">
    <property type="protein sequence ID" value="ENSCMIP00000028865.1"/>
    <property type="gene ID" value="ENSCMIG00000012512.1"/>
</dbReference>
<dbReference type="Proteomes" id="UP000314986">
    <property type="component" value="Unassembled WGS sequence"/>
</dbReference>
<organism evidence="2 3">
    <name type="scientific">Callorhinchus milii</name>
    <name type="common">Ghost shark</name>
    <dbReference type="NCBI Taxonomy" id="7868"/>
    <lineage>
        <taxon>Eukaryota</taxon>
        <taxon>Metazoa</taxon>
        <taxon>Chordata</taxon>
        <taxon>Craniata</taxon>
        <taxon>Vertebrata</taxon>
        <taxon>Chondrichthyes</taxon>
        <taxon>Holocephali</taxon>
        <taxon>Chimaeriformes</taxon>
        <taxon>Callorhinchidae</taxon>
        <taxon>Callorhinchus</taxon>
    </lineage>
</organism>
<evidence type="ECO:0008006" key="4">
    <source>
        <dbReference type="Google" id="ProtNLM"/>
    </source>
</evidence>
<dbReference type="RefSeq" id="XP_007895383.2">
    <property type="nucleotide sequence ID" value="XM_007897192.2"/>
</dbReference>
<dbReference type="GO" id="GO:0008017">
    <property type="term" value="F:microtubule binding"/>
    <property type="evidence" value="ECO:0007669"/>
    <property type="project" value="InterPro"/>
</dbReference>
<protein>
    <recommendedName>
        <fullName evidence="4">Sperm-associated antigen 8-like protein</fullName>
    </recommendedName>
</protein>
<evidence type="ECO:0000256" key="1">
    <source>
        <dbReference type="SAM" id="MobiDB-lite"/>
    </source>
</evidence>
<feature type="compositionally biased region" description="Basic and acidic residues" evidence="1">
    <location>
        <begin position="24"/>
        <end position="43"/>
    </location>
</feature>
<reference evidence="2" key="5">
    <citation type="submission" date="2025-09" db="UniProtKB">
        <authorList>
            <consortium name="Ensembl"/>
        </authorList>
    </citation>
    <scope>IDENTIFICATION</scope>
</reference>
<reference evidence="3" key="2">
    <citation type="journal article" date="2007" name="PLoS Biol.">
        <title>Survey sequencing and comparative analysis of the elephant shark (Callorhinchus milii) genome.</title>
        <authorList>
            <person name="Venkatesh B."/>
            <person name="Kirkness E.F."/>
            <person name="Loh Y.H."/>
            <person name="Halpern A.L."/>
            <person name="Lee A.P."/>
            <person name="Johnson J."/>
            <person name="Dandona N."/>
            <person name="Viswanathan L.D."/>
            <person name="Tay A."/>
            <person name="Venter J.C."/>
            <person name="Strausberg R.L."/>
            <person name="Brenner S."/>
        </authorList>
    </citation>
    <scope>NUCLEOTIDE SEQUENCE [LARGE SCALE GENOMIC DNA]</scope>
</reference>
<dbReference type="PANTHER" id="PTHR15510:SF5">
    <property type="entry name" value="SPERM-ASSOCIATED ANTIGEN 8"/>
    <property type="match status" value="1"/>
</dbReference>
<feature type="compositionally biased region" description="Acidic residues" evidence="1">
    <location>
        <begin position="86"/>
        <end position="96"/>
    </location>
</feature>
<reference evidence="3" key="3">
    <citation type="journal article" date="2014" name="Nature">
        <title>Elephant shark genome provides unique insights into gnathostome evolution.</title>
        <authorList>
            <consortium name="International Elephant Shark Genome Sequencing Consortium"/>
            <person name="Venkatesh B."/>
            <person name="Lee A.P."/>
            <person name="Ravi V."/>
            <person name="Maurya A.K."/>
            <person name="Lian M.M."/>
            <person name="Swann J.B."/>
            <person name="Ohta Y."/>
            <person name="Flajnik M.F."/>
            <person name="Sutoh Y."/>
            <person name="Kasahara M."/>
            <person name="Hoon S."/>
            <person name="Gangu V."/>
            <person name="Roy S.W."/>
            <person name="Irimia M."/>
            <person name="Korzh V."/>
            <person name="Kondrychyn I."/>
            <person name="Lim Z.W."/>
            <person name="Tay B.H."/>
            <person name="Tohari S."/>
            <person name="Kong K.W."/>
            <person name="Ho S."/>
            <person name="Lorente-Galdos B."/>
            <person name="Quilez J."/>
            <person name="Marques-Bonet T."/>
            <person name="Raney B.J."/>
            <person name="Ingham P.W."/>
            <person name="Tay A."/>
            <person name="Hillier L.W."/>
            <person name="Minx P."/>
            <person name="Boehm T."/>
            <person name="Wilson R.K."/>
            <person name="Brenner S."/>
            <person name="Warren W.C."/>
        </authorList>
    </citation>
    <scope>NUCLEOTIDE SEQUENCE [LARGE SCALE GENOMIC DNA]</scope>
</reference>
<feature type="compositionally biased region" description="Basic and acidic residues" evidence="1">
    <location>
        <begin position="112"/>
        <end position="133"/>
    </location>
</feature>
<dbReference type="OMA" id="AMEPMEQ"/>
<gene>
    <name evidence="2" type="primary">spag8</name>
</gene>
<reference evidence="3" key="1">
    <citation type="journal article" date="2006" name="Science">
        <title>Ancient noncoding elements conserved in the human genome.</title>
        <authorList>
            <person name="Venkatesh B."/>
            <person name="Kirkness E.F."/>
            <person name="Loh Y.H."/>
            <person name="Halpern A.L."/>
            <person name="Lee A.P."/>
            <person name="Johnson J."/>
            <person name="Dandona N."/>
            <person name="Viswanathan L.D."/>
            <person name="Tay A."/>
            <person name="Venter J.C."/>
            <person name="Strausberg R.L."/>
            <person name="Brenner S."/>
        </authorList>
    </citation>
    <scope>NUCLEOTIDE SEQUENCE [LARGE SCALE GENOMIC DNA]</scope>
</reference>
<dbReference type="CTD" id="26206"/>
<dbReference type="AlphaFoldDB" id="A0A4W3J8S9"/>
<dbReference type="OrthoDB" id="2120499at2759"/>
<dbReference type="Pfam" id="PF22584">
    <property type="entry name" value="CFAP143"/>
    <property type="match status" value="1"/>
</dbReference>
<evidence type="ECO:0000313" key="3">
    <source>
        <dbReference type="Proteomes" id="UP000314986"/>
    </source>
</evidence>
<dbReference type="InParanoid" id="A0A4W3J8S9"/>
<dbReference type="InterPro" id="IPR026124">
    <property type="entry name" value="Sperm-assoc_Ag8"/>
</dbReference>
<dbReference type="KEGG" id="cmk:103181009"/>
<feature type="region of interest" description="Disordered" evidence="1">
    <location>
        <begin position="1"/>
        <end position="133"/>
    </location>
</feature>
<sequence>MEGQAGLDRSVCDPSTLLAQQSGSRDEEQSPAEQQKEELEKRFVQNLQHIGRSICAGQKVETRDPKALQEALEMKRKEKERRVEEEGGGEGQEGDEGCTCPENVQESAEDEPVVREEEKDSAEPKEDHDEAEQLRIKSKCLQGNWQEERAVKDIDKPVEGVPYFKLFNHGHKGLLTVDLESKMSDVTTYRNDFRPCCGHILHTKGIKERTIEKCVSQNISKDVFKEFNSGPAMEPMEQSSVTGRDFRIKGFTSTPPQPTKKHNYKTEQPITFWSDHAKKIQGVTEIKIDNSPFKKHSLFTTPIEELMDS</sequence>
<dbReference type="GeneID" id="103181009"/>
<dbReference type="STRING" id="7868.ENSCMIP00000028865"/>